<dbReference type="EMBL" id="DTAK01000061">
    <property type="protein sequence ID" value="HGU59924.1"/>
    <property type="molecule type" value="Genomic_DNA"/>
</dbReference>
<evidence type="ECO:0000313" key="1">
    <source>
        <dbReference type="EMBL" id="HGE66491.1"/>
    </source>
</evidence>
<accession>A0A7C3UC78</accession>
<dbReference type="EMBL" id="DTPI01000030">
    <property type="protein sequence ID" value="HGE66491.1"/>
    <property type="molecule type" value="Genomic_DNA"/>
</dbReference>
<gene>
    <name evidence="2" type="ORF">ENT89_07310</name>
    <name evidence="1" type="ORF">ENX77_05160</name>
</gene>
<evidence type="ECO:0000313" key="2">
    <source>
        <dbReference type="EMBL" id="HGU59924.1"/>
    </source>
</evidence>
<name>A0A7C3UC78_9EURY</name>
<dbReference type="AlphaFoldDB" id="A0A7C3UC78"/>
<proteinExistence type="predicted"/>
<reference evidence="1" key="1">
    <citation type="journal article" date="2020" name="mSystems">
        <title>Genome- and Community-Level Interaction Insights into Carbon Utilization and Element Cycling Functions of Hydrothermarchaeota in Hydrothermal Sediment.</title>
        <authorList>
            <person name="Zhou Z."/>
            <person name="Liu Y."/>
            <person name="Xu W."/>
            <person name="Pan J."/>
            <person name="Luo Z.H."/>
            <person name="Li M."/>
        </authorList>
    </citation>
    <scope>NUCLEOTIDE SEQUENCE [LARGE SCALE GENOMIC DNA]</scope>
    <source>
        <strain evidence="2">SpSt-62</strain>
        <strain evidence="1">SpSt-97</strain>
    </source>
</reference>
<sequence length="86" mass="10449">MQIKFMRKVKTKELIKEFKKKDDSLEKLERYLERHPDDYPYIEVEERGDLCHRCVISDASKTTVARSDQEISEVDKRARQESWRRC</sequence>
<organism evidence="1">
    <name type="scientific">Geoglobus ahangari</name>
    <dbReference type="NCBI Taxonomy" id="113653"/>
    <lineage>
        <taxon>Archaea</taxon>
        <taxon>Methanobacteriati</taxon>
        <taxon>Methanobacteriota</taxon>
        <taxon>Archaeoglobi</taxon>
        <taxon>Archaeoglobales</taxon>
        <taxon>Archaeoglobaceae</taxon>
        <taxon>Geoglobus</taxon>
    </lineage>
</organism>
<comment type="caution">
    <text evidence="1">The sequence shown here is derived from an EMBL/GenBank/DDBJ whole genome shotgun (WGS) entry which is preliminary data.</text>
</comment>
<protein>
    <submittedName>
        <fullName evidence="1">Uncharacterized protein</fullName>
    </submittedName>
</protein>